<name>A0A6C0AWK6_9ZZZZ</name>
<proteinExistence type="inferred from homology"/>
<evidence type="ECO:0000256" key="2">
    <source>
        <dbReference type="ARBA" id="ARBA00012118"/>
    </source>
</evidence>
<sequence length="189" mass="21818">MSIEMNDEGYLELILGPMFSGKTSKLVEIYNQCRYCNIEVLVLNHAIDNRYNENMLCTHDGKEIPCYKTSDLNNIENNHDNFNSAKVILINEGQFFKNLYNNVTKWVDVNKKHVYVCGLDGDFKRNSFGDILYLIPVCNKVYKLNSLCSKCKNGKHALFSKRISSENEQVKVGSDNYQPLCRKCYLETT</sequence>
<dbReference type="InterPro" id="IPR020633">
    <property type="entry name" value="Thymidine_kinase_CS"/>
</dbReference>
<dbReference type="InterPro" id="IPR001267">
    <property type="entry name" value="Thymidine_kinase"/>
</dbReference>
<protein>
    <recommendedName>
        <fullName evidence="2">thymidine kinase</fullName>
        <ecNumber evidence="2">2.7.1.21</ecNumber>
    </recommendedName>
</protein>
<dbReference type="GO" id="GO:0071897">
    <property type="term" value="P:DNA biosynthetic process"/>
    <property type="evidence" value="ECO:0007669"/>
    <property type="project" value="UniProtKB-KW"/>
</dbReference>
<dbReference type="PROSITE" id="PS00603">
    <property type="entry name" value="TK_CELLULAR_TYPE"/>
    <property type="match status" value="1"/>
</dbReference>
<evidence type="ECO:0000256" key="7">
    <source>
        <dbReference type="ARBA" id="ARBA00022777"/>
    </source>
</evidence>
<dbReference type="PANTHER" id="PTHR11441">
    <property type="entry name" value="THYMIDINE KINASE"/>
    <property type="match status" value="1"/>
</dbReference>
<keyword evidence="6" id="KW-0547">Nucleotide-binding</keyword>
<dbReference type="AlphaFoldDB" id="A0A6C0AWK6"/>
<dbReference type="EMBL" id="MN738774">
    <property type="protein sequence ID" value="QHS84204.1"/>
    <property type="molecule type" value="Genomic_DNA"/>
</dbReference>
<evidence type="ECO:0000256" key="3">
    <source>
        <dbReference type="ARBA" id="ARBA00022634"/>
    </source>
</evidence>
<dbReference type="EC" id="2.7.1.21" evidence="2"/>
<comment type="similarity">
    <text evidence="1">Belongs to the thymidine kinase family.</text>
</comment>
<evidence type="ECO:0000256" key="5">
    <source>
        <dbReference type="ARBA" id="ARBA00022723"/>
    </source>
</evidence>
<evidence type="ECO:0000256" key="6">
    <source>
        <dbReference type="ARBA" id="ARBA00022741"/>
    </source>
</evidence>
<organism evidence="11">
    <name type="scientific">viral metagenome</name>
    <dbReference type="NCBI Taxonomy" id="1070528"/>
    <lineage>
        <taxon>unclassified sequences</taxon>
        <taxon>metagenomes</taxon>
        <taxon>organismal metagenomes</taxon>
    </lineage>
</organism>
<dbReference type="Gene3D" id="3.40.50.300">
    <property type="entry name" value="P-loop containing nucleotide triphosphate hydrolases"/>
    <property type="match status" value="1"/>
</dbReference>
<dbReference type="FunFam" id="3.40.50.300:FF:000948">
    <property type="entry name" value="Thymidine kinase"/>
    <property type="match status" value="1"/>
</dbReference>
<dbReference type="SUPFAM" id="SSF52540">
    <property type="entry name" value="P-loop containing nucleoside triphosphate hydrolases"/>
    <property type="match status" value="1"/>
</dbReference>
<dbReference type="GO" id="GO:0046104">
    <property type="term" value="P:thymidine metabolic process"/>
    <property type="evidence" value="ECO:0007669"/>
    <property type="project" value="TreeGrafter"/>
</dbReference>
<dbReference type="GO" id="GO:0005524">
    <property type="term" value="F:ATP binding"/>
    <property type="evidence" value="ECO:0007669"/>
    <property type="project" value="UniProtKB-KW"/>
</dbReference>
<keyword evidence="5" id="KW-0479">Metal-binding</keyword>
<keyword evidence="8" id="KW-0862">Zinc</keyword>
<keyword evidence="7" id="KW-0418">Kinase</keyword>
<dbReference type="PANTHER" id="PTHR11441:SF0">
    <property type="entry name" value="THYMIDINE KINASE, CYTOSOLIC"/>
    <property type="match status" value="1"/>
</dbReference>
<evidence type="ECO:0000256" key="4">
    <source>
        <dbReference type="ARBA" id="ARBA00022679"/>
    </source>
</evidence>
<keyword evidence="3" id="KW-0237">DNA synthesis</keyword>
<dbReference type="GO" id="GO:0046872">
    <property type="term" value="F:metal ion binding"/>
    <property type="evidence" value="ECO:0007669"/>
    <property type="project" value="UniProtKB-KW"/>
</dbReference>
<evidence type="ECO:0000256" key="1">
    <source>
        <dbReference type="ARBA" id="ARBA00007587"/>
    </source>
</evidence>
<evidence type="ECO:0000256" key="9">
    <source>
        <dbReference type="ARBA" id="ARBA00022840"/>
    </source>
</evidence>
<dbReference type="InterPro" id="IPR027417">
    <property type="entry name" value="P-loop_NTPase"/>
</dbReference>
<dbReference type="GO" id="GO:0004797">
    <property type="term" value="F:thymidine kinase activity"/>
    <property type="evidence" value="ECO:0007669"/>
    <property type="project" value="UniProtKB-EC"/>
</dbReference>
<reference evidence="11" key="1">
    <citation type="journal article" date="2020" name="Nature">
        <title>Giant virus diversity and host interactions through global metagenomics.</title>
        <authorList>
            <person name="Schulz F."/>
            <person name="Roux S."/>
            <person name="Paez-Espino D."/>
            <person name="Jungbluth S."/>
            <person name="Walsh D.A."/>
            <person name="Denef V.J."/>
            <person name="McMahon K.D."/>
            <person name="Konstantinidis K.T."/>
            <person name="Eloe-Fadrosh E.A."/>
            <person name="Kyrpides N.C."/>
            <person name="Woyke T."/>
        </authorList>
    </citation>
    <scope>NUCLEOTIDE SEQUENCE</scope>
    <source>
        <strain evidence="11">GVMAG-S-ERX555965-48</strain>
    </source>
</reference>
<dbReference type="Gene3D" id="3.30.60.20">
    <property type="match status" value="1"/>
</dbReference>
<accession>A0A6C0AWK6</accession>
<evidence type="ECO:0000256" key="8">
    <source>
        <dbReference type="ARBA" id="ARBA00022833"/>
    </source>
</evidence>
<evidence type="ECO:0000313" key="11">
    <source>
        <dbReference type="EMBL" id="QHS84204.1"/>
    </source>
</evidence>
<keyword evidence="4" id="KW-0808">Transferase</keyword>
<evidence type="ECO:0000256" key="10">
    <source>
        <dbReference type="ARBA" id="ARBA00048254"/>
    </source>
</evidence>
<comment type="catalytic activity">
    <reaction evidence="10">
        <text>thymidine + ATP = dTMP + ADP + H(+)</text>
        <dbReference type="Rhea" id="RHEA:19129"/>
        <dbReference type="ChEBI" id="CHEBI:15378"/>
        <dbReference type="ChEBI" id="CHEBI:17748"/>
        <dbReference type="ChEBI" id="CHEBI:30616"/>
        <dbReference type="ChEBI" id="CHEBI:63528"/>
        <dbReference type="ChEBI" id="CHEBI:456216"/>
        <dbReference type="EC" id="2.7.1.21"/>
    </reaction>
</comment>
<dbReference type="SUPFAM" id="SSF57716">
    <property type="entry name" value="Glucocorticoid receptor-like (DNA-binding domain)"/>
    <property type="match status" value="1"/>
</dbReference>
<dbReference type="PIRSF" id="PIRSF035805">
    <property type="entry name" value="TK_cell"/>
    <property type="match status" value="1"/>
</dbReference>
<dbReference type="Pfam" id="PF00265">
    <property type="entry name" value="TK"/>
    <property type="match status" value="1"/>
</dbReference>
<keyword evidence="9" id="KW-0067">ATP-binding</keyword>